<dbReference type="GO" id="GO:0016799">
    <property type="term" value="F:hydrolase activity, hydrolyzing N-glycosyl compounds"/>
    <property type="evidence" value="ECO:0007669"/>
    <property type="project" value="InterPro"/>
</dbReference>
<dbReference type="InterPro" id="IPR011050">
    <property type="entry name" value="Pectin_lyase_fold/virulence"/>
</dbReference>
<comment type="caution">
    <text evidence="5">The sequence shown here is derived from an EMBL/GenBank/DDBJ whole genome shotgun (WGS) entry which is preliminary data.</text>
</comment>
<evidence type="ECO:0000256" key="2">
    <source>
        <dbReference type="ARBA" id="ARBA00023180"/>
    </source>
</evidence>
<dbReference type="InterPro" id="IPR052063">
    <property type="entry name" value="Polysaccharide_Lyase_1"/>
</dbReference>
<evidence type="ECO:0000256" key="1">
    <source>
        <dbReference type="ARBA" id="ARBA00022723"/>
    </source>
</evidence>
<dbReference type="Gene3D" id="2.160.20.10">
    <property type="entry name" value="Single-stranded right-handed beta-helix, Pectin lyase-like"/>
    <property type="match status" value="1"/>
</dbReference>
<dbReference type="GO" id="GO:0046872">
    <property type="term" value="F:metal ion binding"/>
    <property type="evidence" value="ECO:0007669"/>
    <property type="project" value="UniProtKB-KW"/>
</dbReference>
<dbReference type="InterPro" id="IPR012334">
    <property type="entry name" value="Pectin_lyas_fold"/>
</dbReference>
<keyword evidence="1" id="KW-0479">Metal-binding</keyword>
<keyword evidence="2" id="KW-0325">Glycoprotein</keyword>
<dbReference type="InterPro" id="IPR036452">
    <property type="entry name" value="Ribo_hydro-like"/>
</dbReference>
<dbReference type="SUPFAM" id="SSF53590">
    <property type="entry name" value="Nucleoside hydrolase"/>
    <property type="match status" value="1"/>
</dbReference>
<feature type="chain" id="PRO_5043431591" evidence="3">
    <location>
        <begin position="35"/>
        <end position="933"/>
    </location>
</feature>
<reference evidence="5" key="1">
    <citation type="submission" date="2023-05" db="EMBL/GenBank/DDBJ databases">
        <title>Anaerotaeda fermentans gen. nov., sp. nov., a novel anaerobic planctomycete of the new family within the order Sedimentisphaerales isolated from Taman Peninsula, Russia.</title>
        <authorList>
            <person name="Khomyakova M.A."/>
            <person name="Merkel A.Y."/>
            <person name="Slobodkin A.I."/>
        </authorList>
    </citation>
    <scope>NUCLEOTIDE SEQUENCE</scope>
    <source>
        <strain evidence="5">M17dextr</strain>
    </source>
</reference>
<accession>A0AAW6U1D4</accession>
<evidence type="ECO:0000313" key="6">
    <source>
        <dbReference type="Proteomes" id="UP001431776"/>
    </source>
</evidence>
<organism evidence="5 6">
    <name type="scientific">Anaerobaca lacustris</name>
    <dbReference type="NCBI Taxonomy" id="3044600"/>
    <lineage>
        <taxon>Bacteria</taxon>
        <taxon>Pseudomonadati</taxon>
        <taxon>Planctomycetota</taxon>
        <taxon>Phycisphaerae</taxon>
        <taxon>Sedimentisphaerales</taxon>
        <taxon>Anaerobacaceae</taxon>
        <taxon>Anaerobaca</taxon>
    </lineage>
</organism>
<protein>
    <submittedName>
        <fullName evidence="5">DUF1593 domain-containing protein</fullName>
    </submittedName>
</protein>
<evidence type="ECO:0000256" key="3">
    <source>
        <dbReference type="SAM" id="SignalP"/>
    </source>
</evidence>
<dbReference type="PANTHER" id="PTHR42970:SF1">
    <property type="entry name" value="PECTATE LYASE C-RELATED"/>
    <property type="match status" value="1"/>
</dbReference>
<evidence type="ECO:0000259" key="4">
    <source>
        <dbReference type="Pfam" id="PF07632"/>
    </source>
</evidence>
<feature type="domain" description="Cellulose-binding Sde182 nucleoside hydrolase-like" evidence="4">
    <location>
        <begin position="52"/>
        <end position="294"/>
    </location>
</feature>
<dbReference type="PANTHER" id="PTHR42970">
    <property type="entry name" value="PECTATE LYASE C-RELATED"/>
    <property type="match status" value="1"/>
</dbReference>
<dbReference type="Gene3D" id="3.90.245.10">
    <property type="entry name" value="Ribonucleoside hydrolase-like"/>
    <property type="match status" value="1"/>
</dbReference>
<dbReference type="Proteomes" id="UP001431776">
    <property type="component" value="Unassembled WGS sequence"/>
</dbReference>
<dbReference type="InterPro" id="IPR011483">
    <property type="entry name" value="Sde182_NH-like"/>
</dbReference>
<dbReference type="SUPFAM" id="SSF51126">
    <property type="entry name" value="Pectin lyase-like"/>
    <property type="match status" value="1"/>
</dbReference>
<proteinExistence type="predicted"/>
<sequence>MTARRLDNSLQALQRRCRLLVCAAIVALNPNAFAAESSSVPSFPGTEGSRHRVVVSTDIGGTDPDDLQSMVHLLVYADVLDIEGIISSPFGPGRREHILQVIDCYAEDYANLKTYSDRYPTPDALRAIAKQGETERAPYAGVRGTTEGSEWIVRCARRDDPRPLHVLVWGGIEDLAQALHDARDIQPKLRVYWIGGPNKKWAPDAYQYIVENHPKLWIIEANATYRGWFVGGNQEGPWNNRTFVATHVAGHGALGDFFAGLLGGTMKMGDTPSVGWLLKGTPEDPSLGGWGGRFVRAWERPYVQFTRLTTAEDRMEHFGVLELVLPLGSDAPEEPEGRMVVENQSLIGHADGQGNLRFRFCSRDAKEFRYTIRSNVPSLDGKSGQITSVAPHPSVALHASPRFPNWWTDDPAPQFAEGPHIGAKTVSRWREEFLGDFSQRMLRCQALAATEQTPAASVPGQAPPLPPVLPDGIPAFPGAWGGGMFAAGGRGGKVIQVTTLADSGPGSLRAAIEQEGPRIVVFRVAGIIHLESNLDIDSPDITIAGQSAPGDGICLAGHSLNINTRNVILRHLRVRRGRPEGGQGDDNIGGNPEGQVIVDHCSVSWGMDENISLYRYMKRMPDGSRVKLPAENITIQWCISSEALNPRNHAFGGTWGGRDATFHHNLFACNTGRNPSIGMGGEFDYRNNVIFNWRHRTMDGGDETSLINVINNYYKPGPATNANMRSTIARIEQRNMYSPGRQWEVGGWYPQAAPRPGKWYVAGNVVEGYPEIAADNWKGMKLLDGDGTLDMARVNSPFEGWPVRQQTAEEAFRSVLAKAGATRPRRDAVDARIIELVRTGRQMTGNGIINDPREVGGYPEYSFCPDDVPVDTDGDGMPDEWEIAYGFDPNDSSDGAQDADGDGYTNVEEYLNGTGPREKIDYRNLGNNIDMMS</sequence>
<keyword evidence="3" id="KW-0732">Signal</keyword>
<evidence type="ECO:0000313" key="5">
    <source>
        <dbReference type="EMBL" id="MDI6451806.1"/>
    </source>
</evidence>
<dbReference type="Pfam" id="PF07632">
    <property type="entry name" value="Sde182_NH-like"/>
    <property type="match status" value="1"/>
</dbReference>
<dbReference type="RefSeq" id="WP_349247212.1">
    <property type="nucleotide sequence ID" value="NZ_JASCXX010000057.1"/>
</dbReference>
<feature type="signal peptide" evidence="3">
    <location>
        <begin position="1"/>
        <end position="34"/>
    </location>
</feature>
<name>A0AAW6U1D4_9BACT</name>
<keyword evidence="6" id="KW-1185">Reference proteome</keyword>
<gene>
    <name evidence="5" type="ORF">QJ522_22280</name>
</gene>
<dbReference type="EMBL" id="JASCXX010000057">
    <property type="protein sequence ID" value="MDI6451806.1"/>
    <property type="molecule type" value="Genomic_DNA"/>
</dbReference>
<dbReference type="AlphaFoldDB" id="A0AAW6U1D4"/>